<gene>
    <name evidence="1" type="ORF">E5676_scaffold21746G00030</name>
</gene>
<accession>A0A5D3DFI3</accession>
<comment type="caution">
    <text evidence="1">The sequence shown here is derived from an EMBL/GenBank/DDBJ whole genome shotgun (WGS) entry which is preliminary data.</text>
</comment>
<name>A0A5D3DFI3_CUCMM</name>
<protein>
    <submittedName>
        <fullName evidence="1">Nucleosome assembly protein 1</fullName>
    </submittedName>
</protein>
<dbReference type="AlphaFoldDB" id="A0A5D3DFI3"/>
<dbReference type="EMBL" id="SSTD01004985">
    <property type="protein sequence ID" value="TYK22461.1"/>
    <property type="molecule type" value="Genomic_DNA"/>
</dbReference>
<reference evidence="1 2" key="1">
    <citation type="submission" date="2019-08" db="EMBL/GenBank/DDBJ databases">
        <title>Draft genome sequences of two oriental melons (Cucumis melo L. var makuwa).</title>
        <authorList>
            <person name="Kwon S.-Y."/>
        </authorList>
    </citation>
    <scope>NUCLEOTIDE SEQUENCE [LARGE SCALE GENOMIC DNA]</scope>
    <source>
        <strain evidence="2">cv. Chang Bougi</strain>
        <tissue evidence="1">Leaf</tissue>
    </source>
</reference>
<evidence type="ECO:0000313" key="2">
    <source>
        <dbReference type="Proteomes" id="UP000321947"/>
    </source>
</evidence>
<organism evidence="1 2">
    <name type="scientific">Cucumis melo var. makuwa</name>
    <name type="common">Oriental melon</name>
    <dbReference type="NCBI Taxonomy" id="1194695"/>
    <lineage>
        <taxon>Eukaryota</taxon>
        <taxon>Viridiplantae</taxon>
        <taxon>Streptophyta</taxon>
        <taxon>Embryophyta</taxon>
        <taxon>Tracheophyta</taxon>
        <taxon>Spermatophyta</taxon>
        <taxon>Magnoliopsida</taxon>
        <taxon>eudicotyledons</taxon>
        <taxon>Gunneridae</taxon>
        <taxon>Pentapetalae</taxon>
        <taxon>rosids</taxon>
        <taxon>fabids</taxon>
        <taxon>Cucurbitales</taxon>
        <taxon>Cucurbitaceae</taxon>
        <taxon>Benincaseae</taxon>
        <taxon>Cucumis</taxon>
    </lineage>
</organism>
<dbReference type="Proteomes" id="UP000321947">
    <property type="component" value="Unassembled WGS sequence"/>
</dbReference>
<sequence>MFEFKLELIKGRGTTFTNYWMSPSYTEWVYHVELLSFRAPIEYEEEIEDSRLEDEMSMNFGVDIDEDRTNNTSHFLDVEELVILATQAHQVFYVDDPKNGNNCKVVQVMQNKRIWDVPEVDDVENEHINIQEVVVSHQVDDHTEDDILCRIDVDPTIVERLGVRHLIDDFIDDVDEHLSDARDDDELY</sequence>
<proteinExistence type="predicted"/>
<evidence type="ECO:0000313" key="1">
    <source>
        <dbReference type="EMBL" id="TYK22461.1"/>
    </source>
</evidence>